<evidence type="ECO:0000313" key="1">
    <source>
        <dbReference type="Proteomes" id="UP000694863"/>
    </source>
</evidence>
<evidence type="ECO:0000313" key="2">
    <source>
        <dbReference type="RefSeq" id="XP_045148193.1"/>
    </source>
</evidence>
<accession>A0AC55D8W8</accession>
<name>A0AC55D8W8_ECHTE</name>
<proteinExistence type="predicted"/>
<sequence>MAKLSSKTAAFRRRFHRGKGIYRTSAIQNLHSFHPFADAIKGDDLLLVGAEDYIRIRIQQRNGRKTLTAVQEDLTAVQGIADKNKLGKAFKKTLACNGAVMEHPEYGDGIQLQGDQRKNVGQCLVEIGLAKDDQLKVHGF</sequence>
<dbReference type="RefSeq" id="XP_045148193.1">
    <property type="nucleotide sequence ID" value="XM_045292258.1"/>
</dbReference>
<keyword evidence="1" id="KW-1185">Reference proteome</keyword>
<organism evidence="1 2">
    <name type="scientific">Echinops telfairi</name>
    <name type="common">Lesser hedgehog tenrec</name>
    <dbReference type="NCBI Taxonomy" id="9371"/>
    <lineage>
        <taxon>Eukaryota</taxon>
        <taxon>Metazoa</taxon>
        <taxon>Chordata</taxon>
        <taxon>Craniata</taxon>
        <taxon>Vertebrata</taxon>
        <taxon>Euteleostomi</taxon>
        <taxon>Mammalia</taxon>
        <taxon>Eutheria</taxon>
        <taxon>Afrotheria</taxon>
        <taxon>Tenrecidae</taxon>
        <taxon>Tenrecinae</taxon>
        <taxon>Echinops</taxon>
    </lineage>
</organism>
<reference evidence="2" key="1">
    <citation type="submission" date="2025-08" db="UniProtKB">
        <authorList>
            <consortium name="RefSeq"/>
        </authorList>
    </citation>
    <scope>IDENTIFICATION</scope>
</reference>
<gene>
    <name evidence="2" type="primary">LOC101661854</name>
</gene>
<dbReference type="Proteomes" id="UP000694863">
    <property type="component" value="Unplaced"/>
</dbReference>
<protein>
    <submittedName>
        <fullName evidence="2">Eukaryotic translation initiation factor 1-like</fullName>
    </submittedName>
</protein>